<name>A0A9P0Q3K8_ACAOB</name>
<reference evidence="2" key="1">
    <citation type="submission" date="2022-03" db="EMBL/GenBank/DDBJ databases">
        <authorList>
            <person name="Sayadi A."/>
        </authorList>
    </citation>
    <scope>NUCLEOTIDE SEQUENCE</scope>
</reference>
<sequence length="92" mass="10264">MPRPKAAGDQRPLPATPRSADRRQQRRRSTPSGRTRRSLDALEADKENQFTSTPIKGEALGGGLRDVTCRRQTPLVDEEIQGLQKAYPHTSQ</sequence>
<evidence type="ECO:0000313" key="3">
    <source>
        <dbReference type="Proteomes" id="UP001152888"/>
    </source>
</evidence>
<dbReference type="Proteomes" id="UP001152888">
    <property type="component" value="Unassembled WGS sequence"/>
</dbReference>
<gene>
    <name evidence="2" type="ORF">ACAOBT_LOCUS28134</name>
</gene>
<feature type="region of interest" description="Disordered" evidence="1">
    <location>
        <begin position="1"/>
        <end position="62"/>
    </location>
</feature>
<keyword evidence="3" id="KW-1185">Reference proteome</keyword>
<protein>
    <submittedName>
        <fullName evidence="2">Uncharacterized protein</fullName>
    </submittedName>
</protein>
<feature type="compositionally biased region" description="Basic and acidic residues" evidence="1">
    <location>
        <begin position="37"/>
        <end position="48"/>
    </location>
</feature>
<comment type="caution">
    <text evidence="2">The sequence shown here is derived from an EMBL/GenBank/DDBJ whole genome shotgun (WGS) entry which is preliminary data.</text>
</comment>
<evidence type="ECO:0000313" key="2">
    <source>
        <dbReference type="EMBL" id="CAH2004686.1"/>
    </source>
</evidence>
<accession>A0A9P0Q3K8</accession>
<organism evidence="2 3">
    <name type="scientific">Acanthoscelides obtectus</name>
    <name type="common">Bean weevil</name>
    <name type="synonym">Bruchus obtectus</name>
    <dbReference type="NCBI Taxonomy" id="200917"/>
    <lineage>
        <taxon>Eukaryota</taxon>
        <taxon>Metazoa</taxon>
        <taxon>Ecdysozoa</taxon>
        <taxon>Arthropoda</taxon>
        <taxon>Hexapoda</taxon>
        <taxon>Insecta</taxon>
        <taxon>Pterygota</taxon>
        <taxon>Neoptera</taxon>
        <taxon>Endopterygota</taxon>
        <taxon>Coleoptera</taxon>
        <taxon>Polyphaga</taxon>
        <taxon>Cucujiformia</taxon>
        <taxon>Chrysomeloidea</taxon>
        <taxon>Chrysomelidae</taxon>
        <taxon>Bruchinae</taxon>
        <taxon>Bruchini</taxon>
        <taxon>Acanthoscelides</taxon>
    </lineage>
</organism>
<dbReference type="OrthoDB" id="410721at2759"/>
<dbReference type="EMBL" id="CAKOFQ010007603">
    <property type="protein sequence ID" value="CAH2004686.1"/>
    <property type="molecule type" value="Genomic_DNA"/>
</dbReference>
<evidence type="ECO:0000256" key="1">
    <source>
        <dbReference type="SAM" id="MobiDB-lite"/>
    </source>
</evidence>
<proteinExistence type="predicted"/>
<dbReference type="AlphaFoldDB" id="A0A9P0Q3K8"/>